<dbReference type="EMBL" id="JH767199">
    <property type="protein sequence ID" value="EQC28035.1"/>
    <property type="molecule type" value="Genomic_DNA"/>
</dbReference>
<gene>
    <name evidence="4" type="ORF">SDRG_14131</name>
</gene>
<dbReference type="AlphaFoldDB" id="T0Q3Q3"/>
<name>T0Q3Q3_SAPDV</name>
<dbReference type="InParanoid" id="T0Q3Q3"/>
<proteinExistence type="predicted"/>
<sequence>MLRPASTRDLRPVTPDAPLSDSPETPDPAAPRRLALRRQSSVTVPHAIKCLCSKRLVAKGADTSLCPMHSIDYMAALPIDRPKLACIPPEASIKSLPPFVVGEHVVLLGGLPSSSSSSSASPPKSPLKKLLAFEHWRSTVRIVSDATYCTDGTFSIETSDGTIYDGISSMRLESTTKAPTDVTPRYVDKLILKLGRNGAELNVRELSIVPPTELGRDELEAMLAQYSKLIALKYLSPINMSTVLCRRSALYAALGEYEASLQDAEVAIGLQPNMTNAHFRKGVALASLGAFPDACVTLRRGLEVDGSCAHLRHALQVAMDHLHHAPKMG</sequence>
<dbReference type="InterPro" id="IPR019734">
    <property type="entry name" value="TPR_rpt"/>
</dbReference>
<accession>T0Q3Q3</accession>
<dbReference type="RefSeq" id="XP_008618460.1">
    <property type="nucleotide sequence ID" value="XM_008620238.1"/>
</dbReference>
<evidence type="ECO:0000256" key="2">
    <source>
        <dbReference type="ARBA" id="ARBA00022803"/>
    </source>
</evidence>
<dbReference type="Proteomes" id="UP000030762">
    <property type="component" value="Unassembled WGS sequence"/>
</dbReference>
<dbReference type="InterPro" id="IPR011990">
    <property type="entry name" value="TPR-like_helical_dom_sf"/>
</dbReference>
<evidence type="ECO:0000256" key="1">
    <source>
        <dbReference type="ARBA" id="ARBA00022737"/>
    </source>
</evidence>
<dbReference type="STRING" id="1156394.T0Q3Q3"/>
<dbReference type="SMART" id="SM00028">
    <property type="entry name" value="TPR"/>
    <property type="match status" value="2"/>
</dbReference>
<keyword evidence="2" id="KW-0802">TPR repeat</keyword>
<organism evidence="4 5">
    <name type="scientific">Saprolegnia diclina (strain VS20)</name>
    <dbReference type="NCBI Taxonomy" id="1156394"/>
    <lineage>
        <taxon>Eukaryota</taxon>
        <taxon>Sar</taxon>
        <taxon>Stramenopiles</taxon>
        <taxon>Oomycota</taxon>
        <taxon>Saprolegniomycetes</taxon>
        <taxon>Saprolegniales</taxon>
        <taxon>Saprolegniaceae</taxon>
        <taxon>Saprolegnia</taxon>
    </lineage>
</organism>
<dbReference type="PANTHER" id="PTHR22904:SF523">
    <property type="entry name" value="STRESS-INDUCED-PHOSPHOPROTEIN 1"/>
    <property type="match status" value="1"/>
</dbReference>
<dbReference type="GO" id="GO:0051879">
    <property type="term" value="F:Hsp90 protein binding"/>
    <property type="evidence" value="ECO:0007669"/>
    <property type="project" value="TreeGrafter"/>
</dbReference>
<feature type="compositionally biased region" description="Basic and acidic residues" evidence="3">
    <location>
        <begin position="1"/>
        <end position="11"/>
    </location>
</feature>
<dbReference type="PANTHER" id="PTHR22904">
    <property type="entry name" value="TPR REPEAT CONTAINING PROTEIN"/>
    <property type="match status" value="1"/>
</dbReference>
<evidence type="ECO:0000256" key="3">
    <source>
        <dbReference type="SAM" id="MobiDB-lite"/>
    </source>
</evidence>
<protein>
    <submittedName>
        <fullName evidence="4">Uncharacterized protein</fullName>
    </submittedName>
</protein>
<dbReference type="Gene3D" id="1.25.40.10">
    <property type="entry name" value="Tetratricopeptide repeat domain"/>
    <property type="match status" value="1"/>
</dbReference>
<dbReference type="OrthoDB" id="433738at2759"/>
<evidence type="ECO:0000313" key="4">
    <source>
        <dbReference type="EMBL" id="EQC28035.1"/>
    </source>
</evidence>
<feature type="region of interest" description="Disordered" evidence="3">
    <location>
        <begin position="1"/>
        <end position="31"/>
    </location>
</feature>
<dbReference type="SUPFAM" id="SSF48452">
    <property type="entry name" value="TPR-like"/>
    <property type="match status" value="1"/>
</dbReference>
<dbReference type="eggNOG" id="KOG0553">
    <property type="taxonomic scope" value="Eukaryota"/>
</dbReference>
<evidence type="ECO:0000313" key="5">
    <source>
        <dbReference type="Proteomes" id="UP000030762"/>
    </source>
</evidence>
<keyword evidence="1" id="KW-0677">Repeat</keyword>
<keyword evidence="5" id="KW-1185">Reference proteome</keyword>
<dbReference type="VEuPathDB" id="FungiDB:SDRG_14131"/>
<reference evidence="4 5" key="1">
    <citation type="submission" date="2012-04" db="EMBL/GenBank/DDBJ databases">
        <title>The Genome Sequence of Saprolegnia declina VS20.</title>
        <authorList>
            <consortium name="The Broad Institute Genome Sequencing Platform"/>
            <person name="Russ C."/>
            <person name="Nusbaum C."/>
            <person name="Tyler B."/>
            <person name="van West P."/>
            <person name="Dieguez-Uribeondo J."/>
            <person name="de Bruijn I."/>
            <person name="Tripathy S."/>
            <person name="Jiang R."/>
            <person name="Young S.K."/>
            <person name="Zeng Q."/>
            <person name="Gargeya S."/>
            <person name="Fitzgerald M."/>
            <person name="Haas B."/>
            <person name="Abouelleil A."/>
            <person name="Alvarado L."/>
            <person name="Arachchi H.M."/>
            <person name="Berlin A."/>
            <person name="Chapman S.B."/>
            <person name="Goldberg J."/>
            <person name="Griggs A."/>
            <person name="Gujja S."/>
            <person name="Hansen M."/>
            <person name="Howarth C."/>
            <person name="Imamovic A."/>
            <person name="Larimer J."/>
            <person name="McCowen C."/>
            <person name="Montmayeur A."/>
            <person name="Murphy C."/>
            <person name="Neiman D."/>
            <person name="Pearson M."/>
            <person name="Priest M."/>
            <person name="Roberts A."/>
            <person name="Saif S."/>
            <person name="Shea T."/>
            <person name="Sisk P."/>
            <person name="Sykes S."/>
            <person name="Wortman J."/>
            <person name="Nusbaum C."/>
            <person name="Birren B."/>
        </authorList>
    </citation>
    <scope>NUCLEOTIDE SEQUENCE [LARGE SCALE GENOMIC DNA]</scope>
    <source>
        <strain evidence="4 5">VS20</strain>
    </source>
</reference>
<dbReference type="GeneID" id="19954858"/>